<gene>
    <name evidence="2" type="ORF">SAMN05444141_108243</name>
</gene>
<dbReference type="EMBL" id="FPBD01000008">
    <property type="protein sequence ID" value="SFU10133.1"/>
    <property type="molecule type" value="Genomic_DNA"/>
</dbReference>
<dbReference type="PANTHER" id="PTHR21310">
    <property type="entry name" value="AMINOGLYCOSIDE PHOSPHOTRANSFERASE-RELATED-RELATED"/>
    <property type="match status" value="1"/>
</dbReference>
<reference evidence="3" key="1">
    <citation type="submission" date="2016-10" db="EMBL/GenBank/DDBJ databases">
        <authorList>
            <person name="Varghese N."/>
            <person name="Submissions S."/>
        </authorList>
    </citation>
    <scope>NUCLEOTIDE SEQUENCE [LARGE SCALE GENOMIC DNA]</scope>
    <source>
        <strain evidence="3">DSM 17465</strain>
    </source>
</reference>
<dbReference type="RefSeq" id="WP_054783779.1">
    <property type="nucleotide sequence ID" value="NZ_FPBD01000008.1"/>
</dbReference>
<keyword evidence="2" id="KW-0808">Transferase</keyword>
<dbReference type="Pfam" id="PF01636">
    <property type="entry name" value="APH"/>
    <property type="match status" value="1"/>
</dbReference>
<dbReference type="AlphaFoldDB" id="A0A1I7DEH7"/>
<dbReference type="PANTHER" id="PTHR21310:SF42">
    <property type="entry name" value="BIFUNCTIONAL AAC_APH"/>
    <property type="match status" value="1"/>
</dbReference>
<organism evidence="2 3">
    <name type="scientific">Pseudovibrio denitrificans</name>
    <dbReference type="NCBI Taxonomy" id="258256"/>
    <lineage>
        <taxon>Bacteria</taxon>
        <taxon>Pseudomonadati</taxon>
        <taxon>Pseudomonadota</taxon>
        <taxon>Alphaproteobacteria</taxon>
        <taxon>Hyphomicrobiales</taxon>
        <taxon>Stappiaceae</taxon>
        <taxon>Pseudovibrio</taxon>
    </lineage>
</organism>
<feature type="domain" description="Aminoglycoside phosphotransferase" evidence="1">
    <location>
        <begin position="35"/>
        <end position="259"/>
    </location>
</feature>
<sequence length="302" mass="33747">MSDDRFVVAPEVVRKMLDEQFPEWKDLPLRCVENEGWDNKTLRLGDDLKVRLPNAAGYVPQVEKEFKWLPKLANQLPVAIPEPVALGKPSADYPWPWSVYRWIEGQTVSAATISDMNVFAKDLAGYLHALWAADTTGGPIAGDHNFHRGGDLSVYDEETRFFLAGVTGDIDAKAALMIWARALQSKWTKPAVWVQGDLSTGNILTRNGRLSAVIDFGLCTIGDPACDLVITWKFFSGANREFFKTMVDVDQPTWHCAMGWTLWKAIRTLYYAKQDNIPEEQQAAKAVIEAVLSDANLTGIKT</sequence>
<dbReference type="InterPro" id="IPR002575">
    <property type="entry name" value="Aminoglycoside_PTrfase"/>
</dbReference>
<name>A0A1I7DEH7_9HYPH</name>
<dbReference type="InterPro" id="IPR051678">
    <property type="entry name" value="AGP_Transferase"/>
</dbReference>
<accession>A0A1I7DEH7</accession>
<dbReference type="Gene3D" id="3.90.1200.10">
    <property type="match status" value="1"/>
</dbReference>
<protein>
    <submittedName>
        <fullName evidence="2">Predicted kinase, aminoglycoside phosphotransferase (APT) family</fullName>
    </submittedName>
</protein>
<keyword evidence="3" id="KW-1185">Reference proteome</keyword>
<proteinExistence type="predicted"/>
<evidence type="ECO:0000313" key="2">
    <source>
        <dbReference type="EMBL" id="SFU10133.1"/>
    </source>
</evidence>
<dbReference type="InterPro" id="IPR011009">
    <property type="entry name" value="Kinase-like_dom_sf"/>
</dbReference>
<dbReference type="GO" id="GO:0016301">
    <property type="term" value="F:kinase activity"/>
    <property type="evidence" value="ECO:0007669"/>
    <property type="project" value="UniProtKB-KW"/>
</dbReference>
<dbReference type="CDD" id="cd05155">
    <property type="entry name" value="APH_ChoK_like_1"/>
    <property type="match status" value="1"/>
</dbReference>
<evidence type="ECO:0000313" key="3">
    <source>
        <dbReference type="Proteomes" id="UP000183371"/>
    </source>
</evidence>
<dbReference type="SUPFAM" id="SSF56112">
    <property type="entry name" value="Protein kinase-like (PK-like)"/>
    <property type="match status" value="1"/>
</dbReference>
<evidence type="ECO:0000259" key="1">
    <source>
        <dbReference type="Pfam" id="PF01636"/>
    </source>
</evidence>
<dbReference type="Gene3D" id="3.30.200.20">
    <property type="entry name" value="Phosphorylase Kinase, domain 1"/>
    <property type="match status" value="1"/>
</dbReference>
<keyword evidence="2" id="KW-0418">Kinase</keyword>
<dbReference type="Proteomes" id="UP000183371">
    <property type="component" value="Unassembled WGS sequence"/>
</dbReference>